<dbReference type="Proteomes" id="UP000759131">
    <property type="component" value="Unassembled WGS sequence"/>
</dbReference>
<dbReference type="EMBL" id="CAJPIZ010001442">
    <property type="protein sequence ID" value="CAG2103494.1"/>
    <property type="molecule type" value="Genomic_DNA"/>
</dbReference>
<keyword evidence="1" id="KW-0812">Transmembrane</keyword>
<feature type="transmembrane region" description="Helical" evidence="1">
    <location>
        <begin position="80"/>
        <end position="101"/>
    </location>
</feature>
<organism evidence="2">
    <name type="scientific">Medioppia subpectinata</name>
    <dbReference type="NCBI Taxonomy" id="1979941"/>
    <lineage>
        <taxon>Eukaryota</taxon>
        <taxon>Metazoa</taxon>
        <taxon>Ecdysozoa</taxon>
        <taxon>Arthropoda</taxon>
        <taxon>Chelicerata</taxon>
        <taxon>Arachnida</taxon>
        <taxon>Acari</taxon>
        <taxon>Acariformes</taxon>
        <taxon>Sarcoptiformes</taxon>
        <taxon>Oribatida</taxon>
        <taxon>Brachypylina</taxon>
        <taxon>Oppioidea</taxon>
        <taxon>Oppiidae</taxon>
        <taxon>Medioppia</taxon>
    </lineage>
</organism>
<protein>
    <submittedName>
        <fullName evidence="2">Uncharacterized protein</fullName>
    </submittedName>
</protein>
<keyword evidence="3" id="KW-1185">Reference proteome</keyword>
<evidence type="ECO:0000313" key="2">
    <source>
        <dbReference type="EMBL" id="CAD7623064.1"/>
    </source>
</evidence>
<feature type="transmembrane region" description="Helical" evidence="1">
    <location>
        <begin position="113"/>
        <end position="132"/>
    </location>
</feature>
<gene>
    <name evidence="2" type="ORF">OSB1V03_LOCUS3524</name>
</gene>
<evidence type="ECO:0000313" key="3">
    <source>
        <dbReference type="Proteomes" id="UP000759131"/>
    </source>
</evidence>
<proteinExistence type="predicted"/>
<dbReference type="AlphaFoldDB" id="A0A7R9PWN1"/>
<keyword evidence="1" id="KW-0472">Membrane</keyword>
<name>A0A7R9PWN1_9ACAR</name>
<evidence type="ECO:0000256" key="1">
    <source>
        <dbReference type="SAM" id="Phobius"/>
    </source>
</evidence>
<feature type="transmembrane region" description="Helical" evidence="1">
    <location>
        <begin position="45"/>
        <end position="68"/>
    </location>
</feature>
<sequence length="156" mass="17762">MMYGCTLVIRWIRPTYNIYATICDIALQKREEFEGKSDSINVTLLAAKTCLMLSLVVVVNTIIGYLRASALLGELPVFSAWERCSTDLFVSLLTCYAVIYCRESGGRLTRFMSARIFIVTIPLALVFELPAIKLQQMVSKYLFEKRNETTKVQKIK</sequence>
<keyword evidence="1" id="KW-1133">Transmembrane helix</keyword>
<dbReference type="EMBL" id="OC856017">
    <property type="protein sequence ID" value="CAD7623064.1"/>
    <property type="molecule type" value="Genomic_DNA"/>
</dbReference>
<reference evidence="2" key="1">
    <citation type="submission" date="2020-11" db="EMBL/GenBank/DDBJ databases">
        <authorList>
            <person name="Tran Van P."/>
        </authorList>
    </citation>
    <scope>NUCLEOTIDE SEQUENCE</scope>
</reference>
<accession>A0A7R9PWN1</accession>